<reference evidence="1 2" key="1">
    <citation type="submission" date="2024-06" db="EMBL/GenBank/DDBJ databases">
        <title>Sorghum-associated microbial communities from plants grown in Nebraska, USA.</title>
        <authorList>
            <person name="Schachtman D."/>
        </authorList>
    </citation>
    <scope>NUCLEOTIDE SEQUENCE [LARGE SCALE GENOMIC DNA]</scope>
    <source>
        <strain evidence="1 2">2814</strain>
    </source>
</reference>
<dbReference type="RefSeq" id="WP_354090074.1">
    <property type="nucleotide sequence ID" value="NZ_JBEPTF010000004.1"/>
</dbReference>
<evidence type="ECO:0008006" key="3">
    <source>
        <dbReference type="Google" id="ProtNLM"/>
    </source>
</evidence>
<protein>
    <recommendedName>
        <fullName evidence="3">Chemotaxis protein CheE</fullName>
    </recommendedName>
</protein>
<dbReference type="EMBL" id="JBEPTF010000004">
    <property type="protein sequence ID" value="MET4685119.1"/>
    <property type="molecule type" value="Genomic_DNA"/>
</dbReference>
<dbReference type="Proteomes" id="UP001549313">
    <property type="component" value="Unassembled WGS sequence"/>
</dbReference>
<gene>
    <name evidence="1" type="ORF">ABIE19_003068</name>
</gene>
<accession>A0ABV2REV1</accession>
<keyword evidence="2" id="KW-1185">Reference proteome</keyword>
<evidence type="ECO:0000313" key="2">
    <source>
        <dbReference type="Proteomes" id="UP001549313"/>
    </source>
</evidence>
<name>A0ABV2REV1_9CAUL</name>
<comment type="caution">
    <text evidence="1">The sequence shown here is derived from an EMBL/GenBank/DDBJ whole genome shotgun (WGS) entry which is preliminary data.</text>
</comment>
<evidence type="ECO:0000313" key="1">
    <source>
        <dbReference type="EMBL" id="MET4685119.1"/>
    </source>
</evidence>
<proteinExistence type="predicted"/>
<sequence>MSEARTLKIKTTLARQMAQPGGRTLADVERRANERLERHREDVMITVAGAVTELELVTAAAAPGSEAQVYRLASSLLDTAGFFDTGPLYDAGYSLCEVADRMQTSGAWSWPTIGVHVQAMRLILTAGCKADATSEALLAGLRSVAAKARRDD</sequence>
<organism evidence="1 2">
    <name type="scientific">Brevundimonas faecalis</name>
    <dbReference type="NCBI Taxonomy" id="947378"/>
    <lineage>
        <taxon>Bacteria</taxon>
        <taxon>Pseudomonadati</taxon>
        <taxon>Pseudomonadota</taxon>
        <taxon>Alphaproteobacteria</taxon>
        <taxon>Caulobacterales</taxon>
        <taxon>Caulobacteraceae</taxon>
        <taxon>Brevundimonas</taxon>
    </lineage>
</organism>